<accession>A0A0C2SXS1</accession>
<dbReference type="EMBL" id="KN818326">
    <property type="protein sequence ID" value="KIL58934.1"/>
    <property type="molecule type" value="Genomic_DNA"/>
</dbReference>
<dbReference type="Proteomes" id="UP000054549">
    <property type="component" value="Unassembled WGS sequence"/>
</dbReference>
<evidence type="ECO:0000313" key="3">
    <source>
        <dbReference type="Proteomes" id="UP000054549"/>
    </source>
</evidence>
<evidence type="ECO:0000313" key="2">
    <source>
        <dbReference type="EMBL" id="KIL58934.1"/>
    </source>
</evidence>
<protein>
    <recommendedName>
        <fullName evidence="4">Pentatricopeptide repeat-containing protein</fullName>
    </recommendedName>
</protein>
<proteinExistence type="predicted"/>
<organism evidence="2 3">
    <name type="scientific">Amanita muscaria (strain Koide BX008)</name>
    <dbReference type="NCBI Taxonomy" id="946122"/>
    <lineage>
        <taxon>Eukaryota</taxon>
        <taxon>Fungi</taxon>
        <taxon>Dikarya</taxon>
        <taxon>Basidiomycota</taxon>
        <taxon>Agaricomycotina</taxon>
        <taxon>Agaricomycetes</taxon>
        <taxon>Agaricomycetidae</taxon>
        <taxon>Agaricales</taxon>
        <taxon>Pluteineae</taxon>
        <taxon>Amanitaceae</taxon>
        <taxon>Amanita</taxon>
    </lineage>
</organism>
<dbReference type="InParanoid" id="A0A0C2SXS1"/>
<dbReference type="Pfam" id="PF13812">
    <property type="entry name" value="PPR_3"/>
    <property type="match status" value="1"/>
</dbReference>
<dbReference type="InterPro" id="IPR011990">
    <property type="entry name" value="TPR-like_helical_dom_sf"/>
</dbReference>
<evidence type="ECO:0000256" key="1">
    <source>
        <dbReference type="PROSITE-ProRule" id="PRU00708"/>
    </source>
</evidence>
<feature type="repeat" description="PPR" evidence="1">
    <location>
        <begin position="79"/>
        <end position="113"/>
    </location>
</feature>
<dbReference type="AlphaFoldDB" id="A0A0C2SXS1"/>
<dbReference type="InterPro" id="IPR002885">
    <property type="entry name" value="PPR_rpt"/>
</dbReference>
<dbReference type="NCBIfam" id="TIGR00756">
    <property type="entry name" value="PPR"/>
    <property type="match status" value="1"/>
</dbReference>
<dbReference type="PROSITE" id="PS51375">
    <property type="entry name" value="PPR"/>
    <property type="match status" value="1"/>
</dbReference>
<sequence length="568" mass="65109">MLLALRLLLSRPKSFPNGSIITWTRTYSGTRSLPKPGPVKIKRLSHALQNMVSDGSKPEKISYLVHRKLDSVLKSVSVPNRAYESLIPQLIEHKLFDAADSVYRRMLRNGIVPSMKLNAQMLAVSVAVSPKDEIELLTAFEDLFTNTLFMEDDLLQTLQLMLDLGAPHNVVLDVIEKFIEMKSGNYTPGKLLLSKLVDLQVRNDKLKDALESLERFNEDVLGHRSELPPQLPYVALMTAIRDTNTWDNDAINSVLQIMRQNRVEPSAALFNILISGEIRERHLDQAFLVYAMLQALRAKNSSVVPDVFTFGSLFKARALWPDEIRVPKGETGPIIPLRQLFFEMLEVYQSQVSVPHPVSIVDTVILNSALTAFLREYDYSAAFIVIRTFGQLFQEVNVKTYYILMKHIMKRIRRDVKRVRMRDESRWGDRFLAILSQEDVCKVPINDELAKKVLAFGKQANFDITREMVHLDVEKEERIMASRRENLVGKSKALSTPTLEMMDGEEPVPENPIFSVIPLKRLLKRAVLANLMNPKKRLALRTDAGKRYYEKWVLEEIKRVEQEMVPER</sequence>
<dbReference type="OrthoDB" id="185373at2759"/>
<dbReference type="HOGENOM" id="CLU_026252_1_1_1"/>
<dbReference type="STRING" id="946122.A0A0C2SXS1"/>
<name>A0A0C2SXS1_AMAMK</name>
<gene>
    <name evidence="2" type="ORF">M378DRAFT_287952</name>
</gene>
<dbReference type="Gene3D" id="1.25.40.10">
    <property type="entry name" value="Tetratricopeptide repeat domain"/>
    <property type="match status" value="1"/>
</dbReference>
<evidence type="ECO:0008006" key="4">
    <source>
        <dbReference type="Google" id="ProtNLM"/>
    </source>
</evidence>
<dbReference type="PANTHER" id="PTHR45613">
    <property type="entry name" value="PENTATRICOPEPTIDE REPEAT-CONTAINING PROTEIN"/>
    <property type="match status" value="1"/>
</dbReference>
<reference evidence="2 3" key="1">
    <citation type="submission" date="2014-04" db="EMBL/GenBank/DDBJ databases">
        <title>Evolutionary Origins and Diversification of the Mycorrhizal Mutualists.</title>
        <authorList>
            <consortium name="DOE Joint Genome Institute"/>
            <consortium name="Mycorrhizal Genomics Consortium"/>
            <person name="Kohler A."/>
            <person name="Kuo A."/>
            <person name="Nagy L.G."/>
            <person name="Floudas D."/>
            <person name="Copeland A."/>
            <person name="Barry K.W."/>
            <person name="Cichocki N."/>
            <person name="Veneault-Fourrey C."/>
            <person name="LaButti K."/>
            <person name="Lindquist E.A."/>
            <person name="Lipzen A."/>
            <person name="Lundell T."/>
            <person name="Morin E."/>
            <person name="Murat C."/>
            <person name="Riley R."/>
            <person name="Ohm R."/>
            <person name="Sun H."/>
            <person name="Tunlid A."/>
            <person name="Henrissat B."/>
            <person name="Grigoriev I.V."/>
            <person name="Hibbett D.S."/>
            <person name="Martin F."/>
        </authorList>
    </citation>
    <scope>NUCLEOTIDE SEQUENCE [LARGE SCALE GENOMIC DNA]</scope>
    <source>
        <strain evidence="2 3">Koide BX008</strain>
    </source>
</reference>
<keyword evidence="3" id="KW-1185">Reference proteome</keyword>
<dbReference type="PANTHER" id="PTHR45613:SF9">
    <property type="entry name" value="MITOCHONDRIAL GROUP I INTRON SPLICING FACTOR CCM1"/>
    <property type="match status" value="1"/>
</dbReference>